<dbReference type="Pfam" id="PF20248">
    <property type="entry name" value="DUF6603"/>
    <property type="match status" value="1"/>
</dbReference>
<dbReference type="AlphaFoldDB" id="A0A0A0JUD8"/>
<dbReference type="STRING" id="1385519.N801_19530"/>
<name>A0A0A0JUD8_9MICO</name>
<dbReference type="eggNOG" id="COG0419">
    <property type="taxonomic scope" value="Bacteria"/>
</dbReference>
<gene>
    <name evidence="2" type="ORF">N801_19530</name>
</gene>
<evidence type="ECO:0000259" key="1">
    <source>
        <dbReference type="Pfam" id="PF20248"/>
    </source>
</evidence>
<keyword evidence="3" id="KW-1185">Reference proteome</keyword>
<dbReference type="RefSeq" id="WP_052113252.1">
    <property type="nucleotide sequence ID" value="NZ_AVPL01000077.1"/>
</dbReference>
<dbReference type="Proteomes" id="UP000030013">
    <property type="component" value="Unassembled WGS sequence"/>
</dbReference>
<dbReference type="EMBL" id="AVPL01000077">
    <property type="protein sequence ID" value="KGN39707.1"/>
    <property type="molecule type" value="Genomic_DNA"/>
</dbReference>
<comment type="caution">
    <text evidence="2">The sequence shown here is derived from an EMBL/GenBank/DDBJ whole genome shotgun (WGS) entry which is preliminary data.</text>
</comment>
<reference evidence="2 3" key="1">
    <citation type="submission" date="2013-08" db="EMBL/GenBank/DDBJ databases">
        <title>The genome sequence of Knoellia aerolata.</title>
        <authorList>
            <person name="Zhu W."/>
            <person name="Wang G."/>
        </authorList>
    </citation>
    <scope>NUCLEOTIDE SEQUENCE [LARGE SCALE GENOMIC DNA]</scope>
    <source>
        <strain evidence="2 3">DSM 18566</strain>
    </source>
</reference>
<accession>A0A0A0JUD8</accession>
<evidence type="ECO:0000313" key="3">
    <source>
        <dbReference type="Proteomes" id="UP000030013"/>
    </source>
</evidence>
<organism evidence="2 3">
    <name type="scientific">Knoellia aerolata DSM 18566</name>
    <dbReference type="NCBI Taxonomy" id="1385519"/>
    <lineage>
        <taxon>Bacteria</taxon>
        <taxon>Bacillati</taxon>
        <taxon>Actinomycetota</taxon>
        <taxon>Actinomycetes</taxon>
        <taxon>Micrococcales</taxon>
        <taxon>Intrasporangiaceae</taxon>
        <taxon>Knoellia</taxon>
    </lineage>
</organism>
<evidence type="ECO:0000313" key="2">
    <source>
        <dbReference type="EMBL" id="KGN39707.1"/>
    </source>
</evidence>
<protein>
    <recommendedName>
        <fullName evidence="1">DUF6603 domain-containing protein</fullName>
    </recommendedName>
</protein>
<feature type="domain" description="DUF6603" evidence="1">
    <location>
        <begin position="287"/>
        <end position="819"/>
    </location>
</feature>
<dbReference type="InterPro" id="IPR046538">
    <property type="entry name" value="DUF6603"/>
</dbReference>
<proteinExistence type="predicted"/>
<sequence>MGADPGDLVLDVLRRALIDAVHDAVSEVMGELTNLAPDPTFSTTDFDGLVLQPASTAHPVLDQLRRFTGGAPTNDVSLRGWRTTTGADAAFGLALVARSEAAVVALTMVPAQGPRLVLRAAGLAGTTVALQADAFRLAVTGTTPDAVEVAFTTDAPPDPRRLVAGSDLTVSLERRQTERLGDGPSVDFGTVDVGARLWSDSAGALHRSARLGIAGGRVALVPGFLSGVLPVRLVFPLDLDLSLDDGAGVMLAGSPSLSTRLSGSDQRWLDLVVGAVGGDAPALSIGFSTTLSASLPGVPISVKLDGLGFSFPLSLDLGSPLLPDPAALEPHVPDGGQVTVDLPVIAGEGFLRRVDRDLVGGLSVRIPPMSATAYGVLSEPRDGVPLSFLVILGATFPPPGVQIGFGFAITGLGGLVGVNRRIDRDALLRAVSDGSAAALLFPADPSRAADSVTRALPAVFPAARGSVVAGPMFQIGWGGRLVSLSVAVLVESSRQVRLTILGTITVALPDPEVPLVFLRATFAGLIDPAEPSVMFVASLNGSHLVGIPLTGDLLLLTRGGKDPALVISAGGFHPAFPVPRGVPALQRLGMDLCPVPWMQMRCEAYFALTSNTLQLGARLELSAEVAGCGLRGYLQFDALVQYSPFHFVADVSGGIALRAFGQNLMGVHLALHLEGPAPYLARGTGSIDLWLFEVSFDFELGWGSPAPELLGVGPDADLRAALVDPSAWRSRSTTGVPGLVLTEAARGLLGKGTLLDPYAVVSVRQDVVPLGLEIRRYRGAPVAAQRWDLVDGSFGPGEPADHIQQVQAQFAPGLFVDTANDDKLLGSQPFLPLRAGIELYPRPADGAEARPGDLVWEERLVARNIRMRGDGVAGPFADLVVLEAMADLVELTDPGWWPTVEDVVTVDPVTPAIAVSTWSMADGGFGAGSSFELDQAVAEMGPDLMVVEAWEL</sequence>
<dbReference type="OrthoDB" id="535891at2"/>